<dbReference type="Proteomes" id="UP000034578">
    <property type="component" value="Unassembled WGS sequence"/>
</dbReference>
<organism evidence="2 7">
    <name type="scientific">Methanosarcina mazei</name>
    <name type="common">Methanosarcina frisia</name>
    <dbReference type="NCBI Taxonomy" id="2209"/>
    <lineage>
        <taxon>Archaea</taxon>
        <taxon>Methanobacteriati</taxon>
        <taxon>Methanobacteriota</taxon>
        <taxon>Stenosarchaea group</taxon>
        <taxon>Methanomicrobia</taxon>
        <taxon>Methanosarcinales</taxon>
        <taxon>Methanosarcinaceae</taxon>
        <taxon>Methanosarcina</taxon>
    </lineage>
</organism>
<evidence type="ECO:0000313" key="2">
    <source>
        <dbReference type="EMBL" id="KKF97857.1"/>
    </source>
</evidence>
<name>A0A0F8D590_METMZ</name>
<dbReference type="EMBL" id="JJQF01000067">
    <property type="protein sequence ID" value="KKH31131.1"/>
    <property type="molecule type" value="Genomic_DNA"/>
</dbReference>
<evidence type="ECO:0008006" key="8">
    <source>
        <dbReference type="Google" id="ProtNLM"/>
    </source>
</evidence>
<protein>
    <recommendedName>
        <fullName evidence="8">Type I-E CRISPR-associated protein Cas7/Cse4/CasC</fullName>
    </recommendedName>
</protein>
<evidence type="ECO:0000313" key="4">
    <source>
        <dbReference type="EMBL" id="KKH82257.1"/>
    </source>
</evidence>
<evidence type="ECO:0000313" key="6">
    <source>
        <dbReference type="Proteomes" id="UP000034338"/>
    </source>
</evidence>
<dbReference type="Pfam" id="PF09344">
    <property type="entry name" value="Cas_CT1975"/>
    <property type="match status" value="1"/>
</dbReference>
<dbReference type="AlphaFoldDB" id="A0A0F8D590"/>
<sequence length="416" mass="47073">MTDFIQLHILTSYPPSNLNRDDLGRPKTAIMGGTQRLRISSQSLKRAWRTSEIFHKCIDDSIESIRTTKIGTFIYKSLISGNQLIDLISDQESENKNKKIDETTADRITSNLLLLFGNQKDTKKKDTKKKTTKEELSDEKEELSDEKEEELSDDISKKYETEQICVLNKDEIVRLNECIHRISENDEEIVGILSKEYKNEEKKKFKKNFQEKYETLSNAKTAIDVAMFGRMLTSNPSYNVEAAVQVSHAISVHKVAVEDDFFTAVDDLNNGEEDMGSAHLGETEFASGLFYIYACINRDLLKENLSRDEELTKKALQTLTESALTVSPSGKQNSFASRAYASYVLAEKGRQQPRSLSVAFLKALEEKDLLGSAIKELNNTREKIENVYGKCCENKTEMNAYTGEGSIQGVLKFVAE</sequence>
<reference evidence="5 6" key="1">
    <citation type="journal article" date="2015" name="ISME J.">
        <title>Genomic and phenotypic differentiation among Methanosarcina mazei populations from Columbia River sediment.</title>
        <authorList>
            <person name="Youngblut N.D."/>
            <person name="Wirth J.S."/>
            <person name="Henriksen J.R."/>
            <person name="Smith M."/>
            <person name="Simon H."/>
            <person name="Metcalf W.W."/>
            <person name="Whitaker R.J."/>
        </authorList>
    </citation>
    <scope>NUCLEOTIDE SEQUENCE [LARGE SCALE GENOMIC DNA]</scope>
    <source>
        <strain evidence="3 6">1.H.A.0.1</strain>
        <strain evidence="4 5">1.H.M.2.1</strain>
        <strain evidence="2 7">2.F.A.2.4</strain>
    </source>
</reference>
<dbReference type="Proteomes" id="UP000034152">
    <property type="component" value="Unassembled WGS sequence"/>
</dbReference>
<feature type="region of interest" description="Disordered" evidence="1">
    <location>
        <begin position="124"/>
        <end position="151"/>
    </location>
</feature>
<dbReference type="RefSeq" id="WP_048045319.1">
    <property type="nucleotide sequence ID" value="NZ_JJOS01000142.1"/>
</dbReference>
<evidence type="ECO:0000313" key="7">
    <source>
        <dbReference type="Proteomes" id="UP000034578"/>
    </source>
</evidence>
<evidence type="ECO:0000313" key="5">
    <source>
        <dbReference type="Proteomes" id="UP000034152"/>
    </source>
</evidence>
<dbReference type="Proteomes" id="UP000034338">
    <property type="component" value="Unassembled WGS sequence"/>
</dbReference>
<comment type="caution">
    <text evidence="2">The sequence shown here is derived from an EMBL/GenBank/DDBJ whole genome shotgun (WGS) entry which is preliminary data.</text>
</comment>
<accession>A0A0F8D590</accession>
<keyword evidence="7" id="KW-1185">Reference proteome</keyword>
<feature type="compositionally biased region" description="Acidic residues" evidence="1">
    <location>
        <begin position="136"/>
        <end position="151"/>
    </location>
</feature>
<gene>
    <name evidence="3" type="ORF">DU37_11710</name>
    <name evidence="2" type="ORF">DU47_19865</name>
    <name evidence="4" type="ORF">DU80_04800</name>
</gene>
<evidence type="ECO:0000313" key="3">
    <source>
        <dbReference type="EMBL" id="KKH31131.1"/>
    </source>
</evidence>
<dbReference type="EMBL" id="JJOS01000142">
    <property type="protein sequence ID" value="KKF97857.1"/>
    <property type="molecule type" value="Genomic_DNA"/>
</dbReference>
<dbReference type="NCBIfam" id="TIGR01869">
    <property type="entry name" value="casC_Cse4"/>
    <property type="match status" value="1"/>
</dbReference>
<dbReference type="InterPro" id="IPR010148">
    <property type="entry name" value="CRISPR-assoc_prot_CT1975"/>
</dbReference>
<dbReference type="PATRIC" id="fig|2209.56.peg.1041"/>
<proteinExistence type="predicted"/>
<evidence type="ECO:0000256" key="1">
    <source>
        <dbReference type="SAM" id="MobiDB-lite"/>
    </source>
</evidence>
<dbReference type="EMBL" id="JJQU01000196">
    <property type="protein sequence ID" value="KKH82257.1"/>
    <property type="molecule type" value="Genomic_DNA"/>
</dbReference>